<reference evidence="7" key="2">
    <citation type="submission" date="2020-05" db="UniProtKB">
        <authorList>
            <consortium name="EnsemblMetazoa"/>
        </authorList>
    </citation>
    <scope>IDENTIFICATION</scope>
    <source>
        <strain evidence="7">wikel</strain>
    </source>
</reference>
<evidence type="ECO:0000256" key="1">
    <source>
        <dbReference type="ARBA" id="ARBA00022723"/>
    </source>
</evidence>
<keyword evidence="1" id="KW-0479">Metal-binding</keyword>
<keyword evidence="8" id="KW-1185">Reference proteome</keyword>
<feature type="domain" description="DM" evidence="5">
    <location>
        <begin position="1"/>
        <end position="24"/>
    </location>
</feature>
<dbReference type="GO" id="GO:0006355">
    <property type="term" value="P:regulation of DNA-templated transcription"/>
    <property type="evidence" value="ECO:0007669"/>
    <property type="project" value="InterPro"/>
</dbReference>
<dbReference type="GO" id="GO:0046872">
    <property type="term" value="F:metal ion binding"/>
    <property type="evidence" value="ECO:0007669"/>
    <property type="project" value="UniProtKB-KW"/>
</dbReference>
<protein>
    <recommendedName>
        <fullName evidence="5">DM domain-containing protein</fullName>
    </recommendedName>
</protein>
<dbReference type="AlphaFoldDB" id="B7QIZ0"/>
<dbReference type="EMBL" id="DS948692">
    <property type="protein sequence ID" value="EEC18812.1"/>
    <property type="molecule type" value="Genomic_DNA"/>
</dbReference>
<proteinExistence type="predicted"/>
<dbReference type="Pfam" id="PF00751">
    <property type="entry name" value="DM"/>
    <property type="match status" value="1"/>
</dbReference>
<dbReference type="VEuPathDB" id="VectorBase:ISCI023481"/>
<accession>B7QIZ0</accession>
<keyword evidence="2" id="KW-0862">Zinc</keyword>
<sequence length="67" mass="7873">MCPFRHCECSKCSLVTMRRQILAEEASIQKKEQAESTLMEAGAIYKERELDICLFSLFVLDFLYIEY</sequence>
<keyword evidence="4" id="KW-0539">Nucleus</keyword>
<dbReference type="InterPro" id="IPR001275">
    <property type="entry name" value="DM_DNA-bd"/>
</dbReference>
<dbReference type="Gene3D" id="4.10.1040.10">
    <property type="entry name" value="DM DNA-binding domain"/>
    <property type="match status" value="1"/>
</dbReference>
<organism>
    <name type="scientific">Ixodes scapularis</name>
    <name type="common">Black-legged tick</name>
    <name type="synonym">Deer tick</name>
    <dbReference type="NCBI Taxonomy" id="6945"/>
    <lineage>
        <taxon>Eukaryota</taxon>
        <taxon>Metazoa</taxon>
        <taxon>Ecdysozoa</taxon>
        <taxon>Arthropoda</taxon>
        <taxon>Chelicerata</taxon>
        <taxon>Arachnida</taxon>
        <taxon>Acari</taxon>
        <taxon>Parasitiformes</taxon>
        <taxon>Ixodida</taxon>
        <taxon>Ixodoidea</taxon>
        <taxon>Ixodidae</taxon>
        <taxon>Ixodinae</taxon>
        <taxon>Ixodes</taxon>
    </lineage>
</organism>
<reference evidence="6 8" key="1">
    <citation type="submission" date="2008-03" db="EMBL/GenBank/DDBJ databases">
        <title>Annotation of Ixodes scapularis.</title>
        <authorList>
            <consortium name="Ixodes scapularis Genome Project Consortium"/>
            <person name="Caler E."/>
            <person name="Hannick L.I."/>
            <person name="Bidwell S."/>
            <person name="Joardar V."/>
            <person name="Thiagarajan M."/>
            <person name="Amedeo P."/>
            <person name="Galinsky K.J."/>
            <person name="Schobel S."/>
            <person name="Inman J."/>
            <person name="Hostetler J."/>
            <person name="Miller J."/>
            <person name="Hammond M."/>
            <person name="Megy K."/>
            <person name="Lawson D."/>
            <person name="Kodira C."/>
            <person name="Sutton G."/>
            <person name="Meyer J."/>
            <person name="Hill C.A."/>
            <person name="Birren B."/>
            <person name="Nene V."/>
            <person name="Collins F."/>
            <person name="Alarcon-Chaidez F."/>
            <person name="Wikel S."/>
            <person name="Strausberg R."/>
        </authorList>
    </citation>
    <scope>NUCLEOTIDE SEQUENCE [LARGE SCALE GENOMIC DNA]</scope>
    <source>
        <strain evidence="8">Wikel</strain>
        <strain evidence="6">Wikel colony</strain>
    </source>
</reference>
<dbReference type="EMBL" id="ABJB010761312">
    <property type="status" value="NOT_ANNOTATED_CDS"/>
    <property type="molecule type" value="Genomic_DNA"/>
</dbReference>
<evidence type="ECO:0000313" key="7">
    <source>
        <dbReference type="EnsemblMetazoa" id="ISCW023481-PA"/>
    </source>
</evidence>
<evidence type="ECO:0000313" key="6">
    <source>
        <dbReference type="EMBL" id="EEC18812.1"/>
    </source>
</evidence>
<dbReference type="HOGENOM" id="CLU_2815321_0_0_1"/>
<dbReference type="VEuPathDB" id="VectorBase:ISCW023481"/>
<evidence type="ECO:0000256" key="3">
    <source>
        <dbReference type="ARBA" id="ARBA00023125"/>
    </source>
</evidence>
<keyword evidence="3" id="KW-0238">DNA-binding</keyword>
<dbReference type="Proteomes" id="UP000001555">
    <property type="component" value="Unassembled WGS sequence"/>
</dbReference>
<evidence type="ECO:0000259" key="5">
    <source>
        <dbReference type="Pfam" id="PF00751"/>
    </source>
</evidence>
<dbReference type="InterPro" id="IPR036407">
    <property type="entry name" value="DM_DNA-bd_sf"/>
</dbReference>
<name>B7QIZ0_IXOSC</name>
<dbReference type="InParanoid" id="B7QIZ0"/>
<dbReference type="GO" id="GO:0043565">
    <property type="term" value="F:sequence-specific DNA binding"/>
    <property type="evidence" value="ECO:0007669"/>
    <property type="project" value="InterPro"/>
</dbReference>
<evidence type="ECO:0000256" key="4">
    <source>
        <dbReference type="ARBA" id="ARBA00023242"/>
    </source>
</evidence>
<dbReference type="EnsemblMetazoa" id="ISCW023481-RA">
    <property type="protein sequence ID" value="ISCW023481-PA"/>
    <property type="gene ID" value="ISCW023481"/>
</dbReference>
<dbReference type="PaxDb" id="6945-B7QIZ0"/>
<dbReference type="SUPFAM" id="SSF82927">
    <property type="entry name" value="Cysteine-rich DNA binding domain, (DM domain)"/>
    <property type="match status" value="1"/>
</dbReference>
<gene>
    <name evidence="6" type="ORF">IscW_ISCW023481</name>
</gene>
<evidence type="ECO:0000256" key="2">
    <source>
        <dbReference type="ARBA" id="ARBA00022833"/>
    </source>
</evidence>
<evidence type="ECO:0000313" key="8">
    <source>
        <dbReference type="Proteomes" id="UP000001555"/>
    </source>
</evidence>